<proteinExistence type="predicted"/>
<gene>
    <name evidence="2" type="ORF">SAMN05878281_3373</name>
</gene>
<accession>A0A1M7NRD4</accession>
<evidence type="ECO:0000256" key="1">
    <source>
        <dbReference type="SAM" id="Phobius"/>
    </source>
</evidence>
<dbReference type="STRING" id="143223.SAMN05878281_3373"/>
<keyword evidence="1" id="KW-0472">Membrane</keyword>
<keyword evidence="1" id="KW-0812">Transmembrane</keyword>
<evidence type="ECO:0000313" key="3">
    <source>
        <dbReference type="Proteomes" id="UP000190235"/>
    </source>
</evidence>
<keyword evidence="3" id="KW-1185">Reference proteome</keyword>
<name>A0A1M7NRD4_9FLAO</name>
<feature type="transmembrane region" description="Helical" evidence="1">
    <location>
        <begin position="6"/>
        <end position="26"/>
    </location>
</feature>
<protein>
    <submittedName>
        <fullName evidence="2">Uncharacterized protein</fullName>
    </submittedName>
</protein>
<dbReference type="AlphaFoldDB" id="A0A1M7NRD4"/>
<keyword evidence="1" id="KW-1133">Transmembrane helix</keyword>
<sequence>MFSTGQLVFAGLFVVAFVIIIVFSYKKDTVLHKKQYKGSLWVLLAFLAFIGLLFILKGFLNP</sequence>
<dbReference type="EMBL" id="LT670848">
    <property type="protein sequence ID" value="SHN06406.1"/>
    <property type="molecule type" value="Genomic_DNA"/>
</dbReference>
<organism evidence="2 3">
    <name type="scientific">Salegentibacter salegens</name>
    <dbReference type="NCBI Taxonomy" id="143223"/>
    <lineage>
        <taxon>Bacteria</taxon>
        <taxon>Pseudomonadati</taxon>
        <taxon>Bacteroidota</taxon>
        <taxon>Flavobacteriia</taxon>
        <taxon>Flavobacteriales</taxon>
        <taxon>Flavobacteriaceae</taxon>
        <taxon>Salegentibacter</taxon>
    </lineage>
</organism>
<evidence type="ECO:0000313" key="2">
    <source>
        <dbReference type="EMBL" id="SHN06406.1"/>
    </source>
</evidence>
<dbReference type="Proteomes" id="UP000190235">
    <property type="component" value="Chromosome I"/>
</dbReference>
<reference evidence="3" key="1">
    <citation type="submission" date="2016-11" db="EMBL/GenBank/DDBJ databases">
        <authorList>
            <person name="Varghese N."/>
            <person name="Submissions S."/>
        </authorList>
    </citation>
    <scope>NUCLEOTIDE SEQUENCE [LARGE SCALE GENOMIC DNA]</scope>
    <source>
        <strain evidence="3">ACAM 48</strain>
    </source>
</reference>
<feature type="transmembrane region" description="Helical" evidence="1">
    <location>
        <begin position="38"/>
        <end position="60"/>
    </location>
</feature>